<name>A0ABP8Y879_9MICO</name>
<gene>
    <name evidence="1" type="ORF">GCM10025782_20590</name>
</gene>
<keyword evidence="2" id="KW-1185">Reference proteome</keyword>
<dbReference type="Pfam" id="PF05717">
    <property type="entry name" value="TnpB_IS66"/>
    <property type="match status" value="1"/>
</dbReference>
<comment type="caution">
    <text evidence="1">The sequence shown here is derived from an EMBL/GenBank/DDBJ whole genome shotgun (WGS) entry which is preliminary data.</text>
</comment>
<evidence type="ECO:0000313" key="2">
    <source>
        <dbReference type="Proteomes" id="UP001500556"/>
    </source>
</evidence>
<protein>
    <recommendedName>
        <fullName evidence="3">Transposase</fullName>
    </recommendedName>
</protein>
<organism evidence="1 2">
    <name type="scientific">Pedococcus ginsenosidimutans</name>
    <dbReference type="NCBI Taxonomy" id="490570"/>
    <lineage>
        <taxon>Bacteria</taxon>
        <taxon>Bacillati</taxon>
        <taxon>Actinomycetota</taxon>
        <taxon>Actinomycetes</taxon>
        <taxon>Micrococcales</taxon>
        <taxon>Intrasporangiaceae</taxon>
        <taxon>Pedococcus</taxon>
    </lineage>
</organism>
<evidence type="ECO:0000313" key="1">
    <source>
        <dbReference type="EMBL" id="GAA4722551.1"/>
    </source>
</evidence>
<proteinExistence type="predicted"/>
<dbReference type="InterPro" id="IPR008878">
    <property type="entry name" value="Transposase_IS66_Orf2"/>
</dbReference>
<sequence length="64" mass="7498">MLVWESGGFMLYYKRLEEGTFDLPKSDGKTTALEVDWELLVLMISGIKWDGIQRKKRYNKVGKK</sequence>
<reference evidence="2" key="1">
    <citation type="journal article" date="2019" name="Int. J. Syst. Evol. Microbiol.">
        <title>The Global Catalogue of Microorganisms (GCM) 10K type strain sequencing project: providing services to taxonomists for standard genome sequencing and annotation.</title>
        <authorList>
            <consortium name="The Broad Institute Genomics Platform"/>
            <consortium name="The Broad Institute Genome Sequencing Center for Infectious Disease"/>
            <person name="Wu L."/>
            <person name="Ma J."/>
        </authorList>
    </citation>
    <scope>NUCLEOTIDE SEQUENCE [LARGE SCALE GENOMIC DNA]</scope>
    <source>
        <strain evidence="2">JCM 18961</strain>
    </source>
</reference>
<evidence type="ECO:0008006" key="3">
    <source>
        <dbReference type="Google" id="ProtNLM"/>
    </source>
</evidence>
<dbReference type="EMBL" id="BAABLO010000006">
    <property type="protein sequence ID" value="GAA4722551.1"/>
    <property type="molecule type" value="Genomic_DNA"/>
</dbReference>
<dbReference type="Proteomes" id="UP001500556">
    <property type="component" value="Unassembled WGS sequence"/>
</dbReference>
<accession>A0ABP8Y879</accession>